<dbReference type="AlphaFoldDB" id="A0A1V2N8E9"/>
<dbReference type="InterPro" id="IPR051018">
    <property type="entry name" value="Bacteriophage_GH24"/>
</dbReference>
<keyword evidence="1 4" id="KW-0929">Antimicrobial</keyword>
<gene>
    <name evidence="5" type="ORF">AYO25_02575</name>
</gene>
<dbReference type="InterPro" id="IPR033907">
    <property type="entry name" value="Endolysin_autolysin"/>
</dbReference>
<dbReference type="Gene3D" id="1.10.530.40">
    <property type="match status" value="1"/>
</dbReference>
<comment type="catalytic activity">
    <reaction evidence="4">
        <text>Hydrolysis of (1-&gt;4)-beta-linkages between N-acetylmuramic acid and N-acetyl-D-glucosamine residues in a peptidoglycan and between N-acetyl-D-glucosamine residues in chitodextrins.</text>
        <dbReference type="EC" id="3.2.1.17"/>
    </reaction>
</comment>
<evidence type="ECO:0000256" key="1">
    <source>
        <dbReference type="ARBA" id="ARBA00022529"/>
    </source>
</evidence>
<dbReference type="GO" id="GO:0016998">
    <property type="term" value="P:cell wall macromolecule catabolic process"/>
    <property type="evidence" value="ECO:0007669"/>
    <property type="project" value="InterPro"/>
</dbReference>
<dbReference type="InterPro" id="IPR023346">
    <property type="entry name" value="Lysozyme-like_dom_sf"/>
</dbReference>
<evidence type="ECO:0000256" key="2">
    <source>
        <dbReference type="ARBA" id="ARBA00022638"/>
    </source>
</evidence>
<protein>
    <recommendedName>
        <fullName evidence="4">Lysozyme</fullName>
        <ecNumber evidence="4">3.2.1.17</ecNumber>
    </recommendedName>
</protein>
<sequence>YRCPACIWTIGYGHTGNDVFKNLAITEKQADDLLIQDVSKTLVQVFKESPILINTGDSRISAIGDFVFNLGIGRYRNSTLRKCIDAEDWMNASHEIRKWVFAGGKKLNGLVLRREIEAELLLKS</sequence>
<comment type="similarity">
    <text evidence="4">Belongs to the glycosyl hydrolase 24 family.</text>
</comment>
<dbReference type="GO" id="GO:0031640">
    <property type="term" value="P:killing of cells of another organism"/>
    <property type="evidence" value="ECO:0007669"/>
    <property type="project" value="UniProtKB-KW"/>
</dbReference>
<dbReference type="PANTHER" id="PTHR38107">
    <property type="match status" value="1"/>
</dbReference>
<dbReference type="InterPro" id="IPR023347">
    <property type="entry name" value="Lysozyme_dom_sf"/>
</dbReference>
<comment type="caution">
    <text evidence="5">The sequence shown here is derived from an EMBL/GenBank/DDBJ whole genome shotgun (WGS) entry which is preliminary data.</text>
</comment>
<evidence type="ECO:0000313" key="6">
    <source>
        <dbReference type="Proteomes" id="UP000189542"/>
    </source>
</evidence>
<dbReference type="GO" id="GO:0009253">
    <property type="term" value="P:peptidoglycan catabolic process"/>
    <property type="evidence" value="ECO:0007669"/>
    <property type="project" value="InterPro"/>
</dbReference>
<dbReference type="SUPFAM" id="SSF53955">
    <property type="entry name" value="Lysozyme-like"/>
    <property type="match status" value="1"/>
</dbReference>
<name>A0A1V2N8E9_9HYPH</name>
<organism evidence="5 6">
    <name type="scientific">Candidatus Liberibacter solanacearum</name>
    <dbReference type="NCBI Taxonomy" id="556287"/>
    <lineage>
        <taxon>Bacteria</taxon>
        <taxon>Pseudomonadati</taxon>
        <taxon>Pseudomonadota</taxon>
        <taxon>Alphaproteobacteria</taxon>
        <taxon>Hyphomicrobiales</taxon>
        <taxon>Rhizobiaceae</taxon>
        <taxon>Liberibacter</taxon>
    </lineage>
</organism>
<dbReference type="GO" id="GO:0042742">
    <property type="term" value="P:defense response to bacterium"/>
    <property type="evidence" value="ECO:0007669"/>
    <property type="project" value="UniProtKB-KW"/>
</dbReference>
<dbReference type="CDD" id="cd00737">
    <property type="entry name" value="lyz_endolysin_autolysin"/>
    <property type="match status" value="1"/>
</dbReference>
<accession>A0A1V2N8E9</accession>
<dbReference type="Proteomes" id="UP000189542">
    <property type="component" value="Unassembled WGS sequence"/>
</dbReference>
<dbReference type="EMBL" id="LVWB01000009">
    <property type="protein sequence ID" value="ONI59870.1"/>
    <property type="molecule type" value="Genomic_DNA"/>
</dbReference>
<dbReference type="GO" id="GO:0003796">
    <property type="term" value="F:lysozyme activity"/>
    <property type="evidence" value="ECO:0007669"/>
    <property type="project" value="UniProtKB-EC"/>
</dbReference>
<proteinExistence type="inferred from homology"/>
<evidence type="ECO:0000256" key="3">
    <source>
        <dbReference type="ARBA" id="ARBA00023200"/>
    </source>
</evidence>
<dbReference type="EC" id="3.2.1.17" evidence="4"/>
<keyword evidence="4" id="KW-0378">Hydrolase</keyword>
<evidence type="ECO:0000313" key="5">
    <source>
        <dbReference type="EMBL" id="ONI59870.1"/>
    </source>
</evidence>
<keyword evidence="4" id="KW-0326">Glycosidase</keyword>
<dbReference type="Pfam" id="PF00959">
    <property type="entry name" value="Phage_lysozyme"/>
    <property type="match status" value="1"/>
</dbReference>
<keyword evidence="2 4" id="KW-0081">Bacteriolytic enzyme</keyword>
<dbReference type="RefSeq" id="WP_245280405.1">
    <property type="nucleotide sequence ID" value="NZ_LVWB01000009.1"/>
</dbReference>
<feature type="non-terminal residue" evidence="5">
    <location>
        <position position="1"/>
    </location>
</feature>
<dbReference type="PANTHER" id="PTHR38107:SF3">
    <property type="entry name" value="LYSOZYME RRRD-RELATED"/>
    <property type="match status" value="1"/>
</dbReference>
<keyword evidence="3" id="KW-1035">Host cytoplasm</keyword>
<reference evidence="5 6" key="1">
    <citation type="journal article" date="2017" name="PLoS ONE">
        <title>Genomic sequence of 'Candidatus Liberibacter solanacearum' haplotype C and its comparison with haplotype A and B genomes.</title>
        <authorList>
            <person name="Wang J."/>
            <person name="Haapalainen M."/>
            <person name="Schott T."/>
            <person name="Thompson S.M."/>
            <person name="Smith G.R."/>
            <person name="Nissinen A.I."/>
            <person name="Pirhonen M."/>
        </authorList>
    </citation>
    <scope>NUCLEOTIDE SEQUENCE [LARGE SCALE GENOMIC DNA]</scope>
    <source>
        <strain evidence="5 6">FIN111</strain>
    </source>
</reference>
<dbReference type="InterPro" id="IPR002196">
    <property type="entry name" value="Glyco_hydro_24"/>
</dbReference>
<evidence type="ECO:0000256" key="4">
    <source>
        <dbReference type="RuleBase" id="RU003788"/>
    </source>
</evidence>